<feature type="chain" id="PRO_5002098323" description="Lipoprotein" evidence="1">
    <location>
        <begin position="20"/>
        <end position="150"/>
    </location>
</feature>
<dbReference type="AlphaFoldDB" id="A0A0B5BFR1"/>
<organism evidence="2 3">
    <name type="scientific">Geobacter pickeringii</name>
    <dbReference type="NCBI Taxonomy" id="345632"/>
    <lineage>
        <taxon>Bacteria</taxon>
        <taxon>Pseudomonadati</taxon>
        <taxon>Thermodesulfobacteriota</taxon>
        <taxon>Desulfuromonadia</taxon>
        <taxon>Geobacterales</taxon>
        <taxon>Geobacteraceae</taxon>
        <taxon>Geobacter</taxon>
    </lineage>
</organism>
<keyword evidence="3" id="KW-1185">Reference proteome</keyword>
<proteinExistence type="predicted"/>
<protein>
    <recommendedName>
        <fullName evidence="4">Lipoprotein</fullName>
    </recommendedName>
</protein>
<evidence type="ECO:0000313" key="3">
    <source>
        <dbReference type="Proteomes" id="UP000057609"/>
    </source>
</evidence>
<dbReference type="NCBIfam" id="NF038353">
    <property type="entry name" value="FxLYD_dom"/>
    <property type="match status" value="1"/>
</dbReference>
<feature type="signal peptide" evidence="1">
    <location>
        <begin position="1"/>
        <end position="19"/>
    </location>
</feature>
<dbReference type="OrthoDB" id="5396443at2"/>
<accession>A0A0B5BFR1</accession>
<dbReference type="KEGG" id="gpi:GPICK_11960"/>
<sequence>MLGTIARLMALLTLLAGCAASLPPAEVFPNRVSYYDLTVSWKVTPSAGKVAIDGTVVNTSYYYLRDLELTVTLLDASGREVGEKSYFIIPGQLSLDETAPFSLTIPITPGSVAEKIRFFYRYRLAEEGPFGTPRFQDFEAPLAGKTYLRR</sequence>
<evidence type="ECO:0000313" key="2">
    <source>
        <dbReference type="EMBL" id="AJE03974.1"/>
    </source>
</evidence>
<dbReference type="RefSeq" id="WP_039743500.1">
    <property type="nucleotide sequence ID" value="NZ_CP009788.1"/>
</dbReference>
<evidence type="ECO:0000256" key="1">
    <source>
        <dbReference type="SAM" id="SignalP"/>
    </source>
</evidence>
<keyword evidence="1" id="KW-0732">Signal</keyword>
<dbReference type="PROSITE" id="PS51257">
    <property type="entry name" value="PROKAR_LIPOPROTEIN"/>
    <property type="match status" value="1"/>
</dbReference>
<dbReference type="Proteomes" id="UP000057609">
    <property type="component" value="Chromosome"/>
</dbReference>
<evidence type="ECO:0008006" key="4">
    <source>
        <dbReference type="Google" id="ProtNLM"/>
    </source>
</evidence>
<dbReference type="HOGENOM" id="CLU_145322_0_0_7"/>
<reference evidence="2 3" key="1">
    <citation type="journal article" date="2015" name="Genome Announc.">
        <title>Complete Genome of Geobacter pickeringii G13T, a Metal-Reducing Isolate from Sedimentary Kaolin Deposits.</title>
        <authorList>
            <person name="Badalamenti J.P."/>
            <person name="Bond D.R."/>
        </authorList>
    </citation>
    <scope>NUCLEOTIDE SEQUENCE [LARGE SCALE GENOMIC DNA]</scope>
    <source>
        <strain evidence="2 3">G13</strain>
    </source>
</reference>
<dbReference type="InterPro" id="IPR047676">
    <property type="entry name" value="FxLYD_dom"/>
</dbReference>
<dbReference type="EMBL" id="CP009788">
    <property type="protein sequence ID" value="AJE03974.1"/>
    <property type="molecule type" value="Genomic_DNA"/>
</dbReference>
<name>A0A0B5BFR1_9BACT</name>
<gene>
    <name evidence="2" type="ORF">GPICK_11960</name>
</gene>